<evidence type="ECO:0008006" key="4">
    <source>
        <dbReference type="Google" id="ProtNLM"/>
    </source>
</evidence>
<organism evidence="2 3">
    <name type="scientific">Cyprinus carpio</name>
    <name type="common">Common carp</name>
    <dbReference type="NCBI Taxonomy" id="7962"/>
    <lineage>
        <taxon>Eukaryota</taxon>
        <taxon>Metazoa</taxon>
        <taxon>Chordata</taxon>
        <taxon>Craniata</taxon>
        <taxon>Vertebrata</taxon>
        <taxon>Euteleostomi</taxon>
        <taxon>Actinopterygii</taxon>
        <taxon>Neopterygii</taxon>
        <taxon>Teleostei</taxon>
        <taxon>Ostariophysi</taxon>
        <taxon>Cypriniformes</taxon>
        <taxon>Cyprinidae</taxon>
        <taxon>Cyprininae</taxon>
        <taxon>Cyprinus</taxon>
    </lineage>
</organism>
<dbReference type="PANTHER" id="PTHR21063:SF4">
    <property type="entry name" value="CD48 ANTIGEN-RELATED"/>
    <property type="match status" value="1"/>
</dbReference>
<dbReference type="FunFam" id="2.60.40.10:FF:002431">
    <property type="entry name" value="Si:ch211-222k6.3"/>
    <property type="match status" value="1"/>
</dbReference>
<evidence type="ECO:0000256" key="1">
    <source>
        <dbReference type="SAM" id="SignalP"/>
    </source>
</evidence>
<evidence type="ECO:0000313" key="3">
    <source>
        <dbReference type="Proteomes" id="UP000694427"/>
    </source>
</evidence>
<keyword evidence="1" id="KW-0732">Signal</keyword>
<dbReference type="PANTHER" id="PTHR21063">
    <property type="entry name" value="LFA-3"/>
    <property type="match status" value="1"/>
</dbReference>
<proteinExistence type="predicted"/>
<dbReference type="InterPro" id="IPR036179">
    <property type="entry name" value="Ig-like_dom_sf"/>
</dbReference>
<feature type="signal peptide" evidence="1">
    <location>
        <begin position="1"/>
        <end position="19"/>
    </location>
</feature>
<accession>A0A8C1MJZ0</accession>
<dbReference type="AlphaFoldDB" id="A0A8C1MJZ0"/>
<dbReference type="Gene3D" id="2.60.40.10">
    <property type="entry name" value="Immunoglobulins"/>
    <property type="match status" value="1"/>
</dbReference>
<reference evidence="2" key="2">
    <citation type="submission" date="2025-09" db="UniProtKB">
        <authorList>
            <consortium name="Ensembl"/>
        </authorList>
    </citation>
    <scope>IDENTIFICATION</scope>
</reference>
<name>A0A8C1MJZ0_CYPCA</name>
<reference evidence="2" key="1">
    <citation type="submission" date="2025-08" db="UniProtKB">
        <authorList>
            <consortium name="Ensembl"/>
        </authorList>
    </citation>
    <scope>IDENTIFICATION</scope>
</reference>
<protein>
    <recommendedName>
        <fullName evidence="4">Immunoglobulin subtype domain-containing protein</fullName>
    </recommendedName>
</protein>
<dbReference type="SUPFAM" id="SSF48726">
    <property type="entry name" value="Immunoglobulin"/>
    <property type="match status" value="1"/>
</dbReference>
<dbReference type="InterPro" id="IPR013783">
    <property type="entry name" value="Ig-like_fold"/>
</dbReference>
<evidence type="ECO:0000313" key="2">
    <source>
        <dbReference type="Ensembl" id="ENSCCRP00010077249.1"/>
    </source>
</evidence>
<sequence length="148" mass="16545">MKNTVLFSVILVFLDGVFGEAAERKEVSALEGDSVTLHANVTEIHKIDLMMWMYGSQGAIIAKLNGKSQLISLYDVDDGRFGDRLQLDSQTGSLSITDIRTKLSGDYQLKIISSETSYRTFSLTVHGEPLTFNKFRALLSVYRDNLFV</sequence>
<dbReference type="Ensembl" id="ENSCCRT00010085723.1">
    <property type="protein sequence ID" value="ENSCCRP00010077249.1"/>
    <property type="gene ID" value="ENSCCRG00010033788.1"/>
</dbReference>
<feature type="chain" id="PRO_5034055494" description="Immunoglobulin subtype domain-containing protein" evidence="1">
    <location>
        <begin position="20"/>
        <end position="148"/>
    </location>
</feature>
<keyword evidence="3" id="KW-1185">Reference proteome</keyword>
<dbReference type="Proteomes" id="UP000694427">
    <property type="component" value="Unplaced"/>
</dbReference>